<feature type="domain" description="Peptidase M43 pregnancy-associated plasma-A" evidence="9">
    <location>
        <begin position="179"/>
        <end position="324"/>
    </location>
</feature>
<evidence type="ECO:0000259" key="9">
    <source>
        <dbReference type="Pfam" id="PF05572"/>
    </source>
</evidence>
<evidence type="ECO:0000256" key="4">
    <source>
        <dbReference type="ARBA" id="ARBA00022729"/>
    </source>
</evidence>
<evidence type="ECO:0000256" key="8">
    <source>
        <dbReference type="ARBA" id="ARBA00023157"/>
    </source>
</evidence>
<keyword evidence="4" id="KW-0732">Signal</keyword>
<dbReference type="Pfam" id="PF20009">
    <property type="entry name" value="GEVED"/>
    <property type="match status" value="1"/>
</dbReference>
<evidence type="ECO:0000256" key="5">
    <source>
        <dbReference type="ARBA" id="ARBA00022801"/>
    </source>
</evidence>
<dbReference type="SUPFAM" id="SSF55486">
    <property type="entry name" value="Metalloproteases ('zincins'), catalytic domain"/>
    <property type="match status" value="1"/>
</dbReference>
<dbReference type="InterPro" id="IPR026444">
    <property type="entry name" value="Secre_tail"/>
</dbReference>
<evidence type="ECO:0000256" key="1">
    <source>
        <dbReference type="ARBA" id="ARBA00008721"/>
    </source>
</evidence>
<dbReference type="InterPro" id="IPR024079">
    <property type="entry name" value="MetalloPept_cat_dom_sf"/>
</dbReference>
<dbReference type="Gene3D" id="3.40.390.10">
    <property type="entry name" value="Collagenase (Catalytic Domain)"/>
    <property type="match status" value="1"/>
</dbReference>
<comment type="similarity">
    <text evidence="1">Belongs to the peptidase M43B family.</text>
</comment>
<keyword evidence="3" id="KW-0479">Metal-binding</keyword>
<dbReference type="EMBL" id="QLLL01000006">
    <property type="protein sequence ID" value="RAJ02222.1"/>
    <property type="molecule type" value="Genomic_DNA"/>
</dbReference>
<feature type="domain" description="GEVED" evidence="10">
    <location>
        <begin position="952"/>
        <end position="1023"/>
    </location>
</feature>
<organism evidence="11 12">
    <name type="scientific">Chitinophaga skermanii</name>
    <dbReference type="NCBI Taxonomy" id="331697"/>
    <lineage>
        <taxon>Bacteria</taxon>
        <taxon>Pseudomonadati</taxon>
        <taxon>Bacteroidota</taxon>
        <taxon>Chitinophagia</taxon>
        <taxon>Chitinophagales</taxon>
        <taxon>Chitinophagaceae</taxon>
        <taxon>Chitinophaga</taxon>
    </lineage>
</organism>
<keyword evidence="6" id="KW-0862">Zinc</keyword>
<dbReference type="PANTHER" id="PTHR47466:SF1">
    <property type="entry name" value="METALLOPROTEASE MEP1 (AFU_ORTHOLOGUE AFUA_1G07730)-RELATED"/>
    <property type="match status" value="1"/>
</dbReference>
<evidence type="ECO:0000259" key="10">
    <source>
        <dbReference type="Pfam" id="PF20009"/>
    </source>
</evidence>
<keyword evidence="8" id="KW-1015">Disulfide bond</keyword>
<gene>
    <name evidence="11" type="ORF">LX64_03231</name>
</gene>
<comment type="caution">
    <text evidence="11">The sequence shown here is derived from an EMBL/GenBank/DDBJ whole genome shotgun (WGS) entry which is preliminary data.</text>
</comment>
<reference evidence="11 12" key="1">
    <citation type="submission" date="2018-06" db="EMBL/GenBank/DDBJ databases">
        <title>Genomic Encyclopedia of Archaeal and Bacterial Type Strains, Phase II (KMG-II): from individual species to whole genera.</title>
        <authorList>
            <person name="Goeker M."/>
        </authorList>
    </citation>
    <scope>NUCLEOTIDE SEQUENCE [LARGE SCALE GENOMIC DNA]</scope>
    <source>
        <strain evidence="11 12">DSM 23857</strain>
    </source>
</reference>
<name>A0A327QF26_9BACT</name>
<dbReference type="RefSeq" id="WP_111598673.1">
    <property type="nucleotide sequence ID" value="NZ_QLLL01000006.1"/>
</dbReference>
<protein>
    <submittedName>
        <fullName evidence="11">Putative secreted protein (Por secretion system target)</fullName>
    </submittedName>
</protein>
<keyword evidence="12" id="KW-1185">Reference proteome</keyword>
<keyword evidence="7" id="KW-0482">Metalloprotease</keyword>
<evidence type="ECO:0000256" key="3">
    <source>
        <dbReference type="ARBA" id="ARBA00022723"/>
    </source>
</evidence>
<dbReference type="InterPro" id="IPR045474">
    <property type="entry name" value="GEVED"/>
</dbReference>
<dbReference type="InterPro" id="IPR008754">
    <property type="entry name" value="Peptidase_M43"/>
</dbReference>
<evidence type="ECO:0000313" key="12">
    <source>
        <dbReference type="Proteomes" id="UP000249547"/>
    </source>
</evidence>
<evidence type="ECO:0000256" key="7">
    <source>
        <dbReference type="ARBA" id="ARBA00023049"/>
    </source>
</evidence>
<dbReference type="Proteomes" id="UP000249547">
    <property type="component" value="Unassembled WGS sequence"/>
</dbReference>
<evidence type="ECO:0000256" key="6">
    <source>
        <dbReference type="ARBA" id="ARBA00022833"/>
    </source>
</evidence>
<evidence type="ECO:0000256" key="2">
    <source>
        <dbReference type="ARBA" id="ARBA00022670"/>
    </source>
</evidence>
<dbReference type="PANTHER" id="PTHR47466">
    <property type="match status" value="1"/>
</dbReference>
<sequence length="1122" mass="122004">MLQLSTRVIVQWLCFGLCFCCTVVSGQQLSPEHCGATRAMESLYRKHPASKKAALLEEVKTKAFVQEREAKRWAKTALASQTFVIPVVFHVNDPVNPYKVTLEQVQSAINILNQDYSLTNADASTIDARFSGLAANVNIQFRLAEIDPQGNPTTGVTYHFNDLDGRAPDGTGSAVKSISYWPGEKYLNIWVVSEVEQKGVYNNSGWAYLPDNWVATNHLDGIVYNWRYLGAPGIGSSEAGSAYMKRVLTHEVGHFLNLWHAFDNECNAPGDYVDDTPPTKSNYGGCNVNANWCGVTANVENYMDYSNCPKMFTTGQADRMIAALNSSVAARNNLWSAANLAATLLPANTKRLIPKFNIFSESDVNNGSFNEVDTLKLLYGAKFTASSGSFTQGTHFTVANLPSGLTASIQLMNDSVATLRFNGAASNHVVLNNTDSVKITMLNAAIVGGASVLYKPGITLSLRFINPYKIVYNDIADFTISANNVWTYFSLGVGDAAYGGWFNANKLRLETYQKAAISVGSTRNIRLINAGANISDTSNFIAGGAYPDEHDIYSSSYTAWAGKTGYVGIRFTVGGKYRYGWLRISVAANGSSYTIKDYAYNETPNANIVAGNAGAPTLSWSKLAFRESLVNDGALGDTAELHVLGASFVVPSGNLTSGTHYTISNVPSGLTAVVKVINGNTAQLYFTGKATAHATSNNANVSIQLLPSAFSGGIAVDSASKQLAVNFRNPYLVKYVDVNDTTFTIHTTSNWYYFLVDNIATAAYGMWADSGKLRLETYTKPMVCVGNTRNIALLGANVNISDTSNFVAGGDYPYEHELVTNSYTAWKGQTGYAGFSFNIGDEKYYGWFRFKVNAAGTSYSLMDYAYNTQPNGALKTGQSSTPIDTSTQSAYCTASTALDYNTITRVRFANLDKTSSWNGYSDFTTSIATVTAGQSYSLEVNLNVEYWPDIAVGAWIDWNNNKQFETSERVYYKRGSGPFTASIPVPANAAIGNTRMRVRMGYGQDISACGVDNYQGEVEDYTVKVNAGSPGMQAPVEGLYTALKANSPFEQTLQIQYVSKQNGPGIVRLYNIKGVLVYTEKVNTVKGANLFSLHDVGSLPSGVYVLEIVSKFDINRIKVVKQ</sequence>
<proteinExistence type="inferred from homology"/>
<keyword evidence="5" id="KW-0378">Hydrolase</keyword>
<dbReference type="Pfam" id="PF05572">
    <property type="entry name" value="Peptidase_M43"/>
    <property type="match status" value="1"/>
</dbReference>
<accession>A0A327QF26</accession>
<evidence type="ECO:0000313" key="11">
    <source>
        <dbReference type="EMBL" id="RAJ02222.1"/>
    </source>
</evidence>
<keyword evidence="2" id="KW-0645">Protease</keyword>
<dbReference type="NCBIfam" id="TIGR04183">
    <property type="entry name" value="Por_Secre_tail"/>
    <property type="match status" value="1"/>
</dbReference>
<dbReference type="GO" id="GO:0006508">
    <property type="term" value="P:proteolysis"/>
    <property type="evidence" value="ECO:0007669"/>
    <property type="project" value="UniProtKB-KW"/>
</dbReference>
<dbReference type="GO" id="GO:0008237">
    <property type="term" value="F:metallopeptidase activity"/>
    <property type="evidence" value="ECO:0007669"/>
    <property type="project" value="UniProtKB-KW"/>
</dbReference>
<dbReference type="OrthoDB" id="6278496at2"/>
<dbReference type="AlphaFoldDB" id="A0A327QF26"/>
<dbReference type="GO" id="GO:0046872">
    <property type="term" value="F:metal ion binding"/>
    <property type="evidence" value="ECO:0007669"/>
    <property type="project" value="UniProtKB-KW"/>
</dbReference>